<feature type="region of interest" description="Disordered" evidence="1">
    <location>
        <begin position="92"/>
        <end position="115"/>
    </location>
</feature>
<feature type="compositionally biased region" description="Basic and acidic residues" evidence="1">
    <location>
        <begin position="96"/>
        <end position="113"/>
    </location>
</feature>
<dbReference type="PANTHER" id="PTHR13132:SF29">
    <property type="entry name" value="ALPHA-(1,6)-FUCOSYLTRANSFERASE"/>
    <property type="match status" value="1"/>
</dbReference>
<organism evidence="2 3">
    <name type="scientific">Drechslerella dactyloides</name>
    <name type="common">Nematode-trapping fungus</name>
    <name type="synonym">Arthrobotrys dactyloides</name>
    <dbReference type="NCBI Taxonomy" id="74499"/>
    <lineage>
        <taxon>Eukaryota</taxon>
        <taxon>Fungi</taxon>
        <taxon>Dikarya</taxon>
        <taxon>Ascomycota</taxon>
        <taxon>Pezizomycotina</taxon>
        <taxon>Orbiliomycetes</taxon>
        <taxon>Orbiliales</taxon>
        <taxon>Orbiliaceae</taxon>
        <taxon>Drechslerella</taxon>
    </lineage>
</organism>
<dbReference type="GO" id="GO:0006487">
    <property type="term" value="P:protein N-linked glycosylation"/>
    <property type="evidence" value="ECO:0007669"/>
    <property type="project" value="TreeGrafter"/>
</dbReference>
<reference evidence="2" key="1">
    <citation type="submission" date="2023-01" db="EMBL/GenBank/DDBJ databases">
        <title>The chitinases involved in constricting ring structure development in the nematode-trapping fungus Drechslerella dactyloides.</title>
        <authorList>
            <person name="Wang R."/>
            <person name="Zhang L."/>
            <person name="Tang P."/>
            <person name="Li S."/>
            <person name="Liang L."/>
        </authorList>
    </citation>
    <scope>NUCLEOTIDE SEQUENCE</scope>
    <source>
        <strain evidence="2">YMF1.00031</strain>
    </source>
</reference>
<dbReference type="GO" id="GO:0046921">
    <property type="term" value="F:alpha-(1-&gt;6)-fucosyltransferase activity"/>
    <property type="evidence" value="ECO:0007669"/>
    <property type="project" value="TreeGrafter"/>
</dbReference>
<sequence>MDRCGLPAKGRRRAVIGGRRKERPGGQDAGLRRLNQILRHSHRRRRRPTVARKNRILRGLSLFLSSTSSRHHDTHLDTIIIVIITAVDTLSDTDTDTDRQTDRQEADRHRETGSPRVSRLAILASLCIICFSVWRLSAGGLVGESSIGNLSGSGHIIDAHGDYIQGHVPPILDGSHKHDHNQPPPEKPPYEELDPDDSGADLGLGDGIKVSSKPPGSGSGEKPVYVTVTATVYRDGPAPGVTDAPSPDEGDPKPAPAATSIINRDFERYAGLVEDYQKSLTDGDQKVLKDLVAGSTRQARLKRMYELESAQDWLKFVQDQDDSAMPPFTKFAQDFLYRWQNPDPSECRNRKFLVLHHNWDGNGLGTVVHGTGWVLGLAIRLNRILIYDDSASPGKNFLEEECMPDGRRSLDCIFQPFSSCSSKRDVHDGNGIKLRSYWKVPENINMSTSAVPPLFGQMLKNHFPEMHYDAIKYWWRTQAAAYMMRMNGPALRRLKEFRLDDNLNKAYKMNEQGTSVSVPVPFPMPDGTFSMHVRHGDKGIEMELIPFRKYVDRAEEFAAMNMIMANKMCFISTEDQGVLDEAKTIGNAWISPNTTSNQNWTWMWSEIPRINGGPVEQLNKFGNRTDMTIKWMQQLFFAIEAPYILGTRGSGWNRMIDELRCVWVDCRTPYMEVGPFEDWLVYSSAYKDTAIRIACGRHLVASAASAGRRAYMRTGYSFNRSGNPRCSSLLTTSSPARAKMRRNFPSVRVTLQSSGSKMSCDDVKGSSFSFSASEDGGEGDGEIVEALFSLTIIRPWGVSARAQRESGRVPRFEADVVDFADAAGGTKVCICEEEFVGEFLEGFDDVYYVEKNGWMYGWVEGGGGTYSPGPTVDSPPDAVGGHPHLRLQPCQKVRRLLQIGPGHLRVAAEHAVDGGWDAGPVFDLGAVILCALCGERGQRIVLFGDGSGCRRRGEVCVGGHCWWYWVGG</sequence>
<proteinExistence type="predicted"/>
<dbReference type="PANTHER" id="PTHR13132">
    <property type="entry name" value="ALPHA- 1,6 -FUCOSYLTRANSFERASE"/>
    <property type="match status" value="1"/>
</dbReference>
<accession>A0AAD6NFU9</accession>
<feature type="region of interest" description="Disordered" evidence="1">
    <location>
        <begin position="167"/>
        <end position="223"/>
    </location>
</feature>
<gene>
    <name evidence="2" type="ORF">Dda_8663</name>
</gene>
<dbReference type="Proteomes" id="UP001221413">
    <property type="component" value="Unassembled WGS sequence"/>
</dbReference>
<evidence type="ECO:0000256" key="1">
    <source>
        <dbReference type="SAM" id="MobiDB-lite"/>
    </source>
</evidence>
<dbReference type="EMBL" id="JAQGDS010000012">
    <property type="protein sequence ID" value="KAJ6256795.1"/>
    <property type="molecule type" value="Genomic_DNA"/>
</dbReference>
<evidence type="ECO:0000313" key="2">
    <source>
        <dbReference type="EMBL" id="KAJ6256795.1"/>
    </source>
</evidence>
<feature type="compositionally biased region" description="Low complexity" evidence="1">
    <location>
        <begin position="200"/>
        <end position="223"/>
    </location>
</feature>
<feature type="region of interest" description="Disordered" evidence="1">
    <location>
        <begin position="235"/>
        <end position="258"/>
    </location>
</feature>
<dbReference type="AlphaFoldDB" id="A0AAD6NFU9"/>
<protein>
    <submittedName>
        <fullName evidence="2">Uncharacterized protein</fullName>
    </submittedName>
</protein>
<evidence type="ECO:0000313" key="3">
    <source>
        <dbReference type="Proteomes" id="UP001221413"/>
    </source>
</evidence>
<comment type="caution">
    <text evidence="2">The sequence shown here is derived from an EMBL/GenBank/DDBJ whole genome shotgun (WGS) entry which is preliminary data.</text>
</comment>
<name>A0AAD6NFU9_DREDA</name>
<keyword evidence="3" id="KW-1185">Reference proteome</keyword>